<dbReference type="GO" id="GO:0003677">
    <property type="term" value="F:DNA binding"/>
    <property type="evidence" value="ECO:0007669"/>
    <property type="project" value="InterPro"/>
</dbReference>
<dbReference type="InterPro" id="IPR029016">
    <property type="entry name" value="GAF-like_dom_sf"/>
</dbReference>
<name>C2EER7_9LACO</name>
<keyword evidence="4 5" id="KW-0804">Transcription</keyword>
<dbReference type="InterPro" id="IPR002571">
    <property type="entry name" value="HrcA"/>
</dbReference>
<dbReference type="Gene3D" id="3.30.450.40">
    <property type="match status" value="1"/>
</dbReference>
<dbReference type="GO" id="GO:0045892">
    <property type="term" value="P:negative regulation of DNA-templated transcription"/>
    <property type="evidence" value="ECO:0007669"/>
    <property type="project" value="UniProtKB-UniRule"/>
</dbReference>
<dbReference type="PIRSF" id="PIRSF005485">
    <property type="entry name" value="HrcA"/>
    <property type="match status" value="1"/>
</dbReference>
<organism evidence="7 8">
    <name type="scientific">Ligilactobacillus salivarius DSM 20555 = ATCC 11741</name>
    <dbReference type="NCBI Taxonomy" id="1423799"/>
    <lineage>
        <taxon>Bacteria</taxon>
        <taxon>Bacillati</taxon>
        <taxon>Bacillota</taxon>
        <taxon>Bacilli</taxon>
        <taxon>Lactobacillales</taxon>
        <taxon>Lactobacillaceae</taxon>
        <taxon>Ligilactobacillus</taxon>
    </lineage>
</organism>
<sequence length="357" mass="39912">MLKEVVGLLTERQLLILETIIRDYTDLGQPIGSKTLQEQLPIRVSSATIRNEMAVLEKQGFITKEHSSSGRIPSLKGYRYYVDNLVKPVKIDSKSVRSIQSLFGNEYRRVDEIIEMSAKILSDLTNYTAITLRPEASDLKLEGFRMVPLGNGQVMVILVASDGSVESQIYNLPNNIDGESLEAVIRLINDKLVGSSLSEVTSKLQELQPLLTKYIEKSDGFIDVFGGILDKAIKEQFYIGGRRNLLNFANGNNLEQIKSLYSLIDDESDKIGGLVDNTTNPHDHHGISVKIGDEMSDRLLLDYSLVSATYNVGSHGRGMIAILGPTNMPYSKMIGLVEVFQKELTKKLIDYYRNFDK</sequence>
<comment type="similarity">
    <text evidence="5">Belongs to the HrcA family.</text>
</comment>
<dbReference type="PANTHER" id="PTHR34824">
    <property type="entry name" value="HEAT-INDUCIBLE TRANSCRIPTION REPRESSOR HRCA"/>
    <property type="match status" value="1"/>
</dbReference>
<evidence type="ECO:0000256" key="1">
    <source>
        <dbReference type="ARBA" id="ARBA00022491"/>
    </source>
</evidence>
<dbReference type="Gene3D" id="3.30.390.60">
    <property type="entry name" value="Heat-inducible transcription repressor hrca homolog, domain 3"/>
    <property type="match status" value="1"/>
</dbReference>
<evidence type="ECO:0000313" key="7">
    <source>
        <dbReference type="EMBL" id="EEJ74999.1"/>
    </source>
</evidence>
<dbReference type="Gene3D" id="1.10.10.10">
    <property type="entry name" value="Winged helix-like DNA-binding domain superfamily/Winged helix DNA-binding domain"/>
    <property type="match status" value="1"/>
</dbReference>
<dbReference type="InterPro" id="IPR036388">
    <property type="entry name" value="WH-like_DNA-bd_sf"/>
</dbReference>
<evidence type="ECO:0000313" key="8">
    <source>
        <dbReference type="Proteomes" id="UP000003531"/>
    </source>
</evidence>
<protein>
    <recommendedName>
        <fullName evidence="5">Heat-inducible transcription repressor HrcA</fullName>
    </recommendedName>
</protein>
<keyword evidence="3 5" id="KW-0346">Stress response</keyword>
<gene>
    <name evidence="5 7" type="primary">hrcA</name>
    <name evidence="7" type="ORF">HMPREF0545_0139</name>
</gene>
<evidence type="ECO:0000256" key="2">
    <source>
        <dbReference type="ARBA" id="ARBA00023015"/>
    </source>
</evidence>
<evidence type="ECO:0000256" key="3">
    <source>
        <dbReference type="ARBA" id="ARBA00023016"/>
    </source>
</evidence>
<dbReference type="PANTHER" id="PTHR34824:SF1">
    <property type="entry name" value="HEAT-INDUCIBLE TRANSCRIPTION REPRESSOR HRCA"/>
    <property type="match status" value="1"/>
</dbReference>
<reference evidence="7 8" key="1">
    <citation type="submission" date="2009-01" db="EMBL/GenBank/DDBJ databases">
        <authorList>
            <person name="Qin X."/>
            <person name="Bachman B."/>
            <person name="Battles P."/>
            <person name="Bell A."/>
            <person name="Bess C."/>
            <person name="Bickham C."/>
            <person name="Chaboub L."/>
            <person name="Chen D."/>
            <person name="Coyle M."/>
            <person name="Deiros D.R."/>
            <person name="Dinh H."/>
            <person name="Forbes L."/>
            <person name="Fowler G."/>
            <person name="Francisco L."/>
            <person name="Fu Q."/>
            <person name="Gubbala S."/>
            <person name="Hale W."/>
            <person name="Han Y."/>
            <person name="Hemphill L."/>
            <person name="Highlander S.K."/>
            <person name="Hirani K."/>
            <person name="Hogues M."/>
            <person name="Jackson L."/>
            <person name="Jakkamsetti A."/>
            <person name="Javaid M."/>
            <person name="Jiang H."/>
            <person name="Korchina V."/>
            <person name="Kovar C."/>
            <person name="Lara F."/>
            <person name="Lee S."/>
            <person name="Mata R."/>
            <person name="Mathew T."/>
            <person name="Moen C."/>
            <person name="Morales K."/>
            <person name="Munidasa M."/>
            <person name="Nazareth L."/>
            <person name="Ngo R."/>
            <person name="Nguyen L."/>
            <person name="Okwuonu G."/>
            <person name="Ongeri F."/>
            <person name="Patil S."/>
            <person name="Petrosino J."/>
            <person name="Pham C."/>
            <person name="Pham P."/>
            <person name="Pu L.-L."/>
            <person name="Puazo M."/>
            <person name="Raj R."/>
            <person name="Reid J."/>
            <person name="Rouhana J."/>
            <person name="Saada N."/>
            <person name="Shang Y."/>
            <person name="Simmons D."/>
            <person name="Thornton R."/>
            <person name="Warren J."/>
            <person name="Weissenberger G."/>
            <person name="Zhang J."/>
            <person name="Zhang L."/>
            <person name="Zhou C."/>
            <person name="Zhu D."/>
            <person name="Muzny D."/>
            <person name="Worley K."/>
            <person name="Gibbs R."/>
        </authorList>
    </citation>
    <scope>NUCLEOTIDE SEQUENCE [LARGE SCALE GENOMIC DNA]</scope>
    <source>
        <strain evidence="7 8">ATCC 11741</strain>
    </source>
</reference>
<dbReference type="HOGENOM" id="CLU_050019_1_0_9"/>
<evidence type="ECO:0000259" key="6">
    <source>
        <dbReference type="Pfam" id="PF01628"/>
    </source>
</evidence>
<dbReference type="InterPro" id="IPR023120">
    <property type="entry name" value="WHTH_transcript_rep_HrcA_IDD"/>
</dbReference>
<comment type="function">
    <text evidence="5">Negative regulator of class I heat shock genes (grpE-dnaK-dnaJ and groELS operons). Prevents heat-shock induction of these operons.</text>
</comment>
<accession>C2EER7</accession>
<comment type="caution">
    <text evidence="7">The sequence shown here is derived from an EMBL/GenBank/DDBJ whole genome shotgun (WGS) entry which is preliminary data.</text>
</comment>
<dbReference type="InterPro" id="IPR036390">
    <property type="entry name" value="WH_DNA-bd_sf"/>
</dbReference>
<evidence type="ECO:0000256" key="5">
    <source>
        <dbReference type="HAMAP-Rule" id="MF_00081"/>
    </source>
</evidence>
<feature type="domain" description="Heat-inducible transcription repressor HrcA C-terminal" evidence="6">
    <location>
        <begin position="111"/>
        <end position="334"/>
    </location>
</feature>
<dbReference type="AlphaFoldDB" id="C2EER7"/>
<dbReference type="Pfam" id="PF01628">
    <property type="entry name" value="HrcA"/>
    <property type="match status" value="1"/>
</dbReference>
<dbReference type="InterPro" id="IPR021153">
    <property type="entry name" value="HrcA_C"/>
</dbReference>
<dbReference type="EMBL" id="ACGT01000001">
    <property type="protein sequence ID" value="EEJ74999.1"/>
    <property type="molecule type" value="Genomic_DNA"/>
</dbReference>
<dbReference type="NCBIfam" id="TIGR00331">
    <property type="entry name" value="hrcA"/>
    <property type="match status" value="1"/>
</dbReference>
<dbReference type="HAMAP" id="MF_00081">
    <property type="entry name" value="HrcA"/>
    <property type="match status" value="1"/>
</dbReference>
<evidence type="ECO:0000256" key="4">
    <source>
        <dbReference type="ARBA" id="ARBA00023163"/>
    </source>
</evidence>
<keyword evidence="2 5" id="KW-0805">Transcription regulation</keyword>
<proteinExistence type="inferred from homology"/>
<dbReference type="SUPFAM" id="SSF46785">
    <property type="entry name" value="Winged helix' DNA-binding domain"/>
    <property type="match status" value="1"/>
</dbReference>
<keyword evidence="1 5" id="KW-0678">Repressor</keyword>
<dbReference type="Proteomes" id="UP000003531">
    <property type="component" value="Unassembled WGS sequence"/>
</dbReference>
<dbReference type="SUPFAM" id="SSF55781">
    <property type="entry name" value="GAF domain-like"/>
    <property type="match status" value="1"/>
</dbReference>